<dbReference type="GO" id="GO:0022627">
    <property type="term" value="C:cytosolic small ribosomal subunit"/>
    <property type="evidence" value="ECO:0007669"/>
    <property type="project" value="TreeGrafter"/>
</dbReference>
<dbReference type="Pfam" id="PF00366">
    <property type="entry name" value="Ribosomal_S17"/>
    <property type="match status" value="1"/>
</dbReference>
<keyword evidence="5" id="KW-0687">Ribonucleoprotein</keyword>
<dbReference type="NCBIfam" id="NF006345">
    <property type="entry name" value="PRK08572.1"/>
    <property type="match status" value="1"/>
</dbReference>
<keyword evidence="4 6" id="KW-0689">Ribosomal protein</keyword>
<dbReference type="Gene3D" id="2.40.50.1000">
    <property type="match status" value="1"/>
</dbReference>
<dbReference type="InterPro" id="IPR012340">
    <property type="entry name" value="NA-bd_OB-fold"/>
</dbReference>
<comment type="caution">
    <text evidence="6">The sequence shown here is derived from an EMBL/GenBank/DDBJ whole genome shotgun (WGS) entry which is preliminary data.</text>
</comment>
<keyword evidence="2" id="KW-0699">rRNA-binding</keyword>
<protein>
    <submittedName>
        <fullName evidence="6">Ribosomal protein S17, archaeal</fullName>
    </submittedName>
</protein>
<dbReference type="InterPro" id="IPR000266">
    <property type="entry name" value="Ribosomal_uS17"/>
</dbReference>
<reference evidence="6" key="1">
    <citation type="submission" date="2013-08" db="EMBL/GenBank/DDBJ databases">
        <authorList>
            <person name="Mendez C."/>
            <person name="Richter M."/>
            <person name="Ferrer M."/>
            <person name="Sanchez J."/>
        </authorList>
    </citation>
    <scope>NUCLEOTIDE SEQUENCE</scope>
</reference>
<evidence type="ECO:0000256" key="4">
    <source>
        <dbReference type="ARBA" id="ARBA00022980"/>
    </source>
</evidence>
<comment type="similarity">
    <text evidence="1">Belongs to the universal ribosomal protein uS17 family.</text>
</comment>
<evidence type="ECO:0000256" key="5">
    <source>
        <dbReference type="ARBA" id="ARBA00023274"/>
    </source>
</evidence>
<dbReference type="NCBIfam" id="TIGR03630">
    <property type="entry name" value="uS17_arch"/>
    <property type="match status" value="1"/>
</dbReference>
<name>T0ZTH1_9ZZZZ</name>
<organism evidence="6">
    <name type="scientific">mine drainage metagenome</name>
    <dbReference type="NCBI Taxonomy" id="410659"/>
    <lineage>
        <taxon>unclassified sequences</taxon>
        <taxon>metagenomes</taxon>
        <taxon>ecological metagenomes</taxon>
    </lineage>
</organism>
<dbReference type="InterPro" id="IPR019978">
    <property type="entry name" value="Ribosomal_uS17_archaeal"/>
</dbReference>
<sequence>MSPAPASRTRRARDIGLDVRAPKQNCDDQHCPFHGRLSIRGQVLEGTVVSTAMQRTAVVERTLLTRVPKYERYEKRRRRYLAHSPPCLGVMVGHKVRIAETRPLSKLVSFCIVEDLGEAAQQVKGEEAIAPEPSLPVKEEA</sequence>
<dbReference type="GO" id="GO:0003735">
    <property type="term" value="F:structural constituent of ribosome"/>
    <property type="evidence" value="ECO:0007669"/>
    <property type="project" value="InterPro"/>
</dbReference>
<gene>
    <name evidence="6" type="ORF">B1B_17616</name>
</gene>
<dbReference type="InterPro" id="IPR028333">
    <property type="entry name" value="Ribosomal_uS17_arc/euk"/>
</dbReference>
<dbReference type="PANTHER" id="PTHR10744">
    <property type="entry name" value="40S RIBOSOMAL PROTEIN S11 FAMILY MEMBER"/>
    <property type="match status" value="1"/>
</dbReference>
<dbReference type="HAMAP" id="MF_01345_A">
    <property type="entry name" value="Ribosomal_uS17_A"/>
    <property type="match status" value="1"/>
</dbReference>
<dbReference type="SUPFAM" id="SSF50249">
    <property type="entry name" value="Nucleic acid-binding proteins"/>
    <property type="match status" value="1"/>
</dbReference>
<reference evidence="6" key="2">
    <citation type="journal article" date="2014" name="ISME J.">
        <title>Microbial stratification in low pH oxic and suboxic macroscopic growths along an acid mine drainage.</title>
        <authorList>
            <person name="Mendez-Garcia C."/>
            <person name="Mesa V."/>
            <person name="Sprenger R.R."/>
            <person name="Richter M."/>
            <person name="Diez M.S."/>
            <person name="Solano J."/>
            <person name="Bargiela R."/>
            <person name="Golyshina O.V."/>
            <person name="Manteca A."/>
            <person name="Ramos J.L."/>
            <person name="Gallego J.R."/>
            <person name="Llorente I."/>
            <person name="Martins Dos Santos V.A."/>
            <person name="Jensen O.N."/>
            <person name="Pelaez A.I."/>
            <person name="Sanchez J."/>
            <person name="Ferrer M."/>
        </authorList>
    </citation>
    <scope>NUCLEOTIDE SEQUENCE</scope>
</reference>
<dbReference type="GO" id="GO:0019843">
    <property type="term" value="F:rRNA binding"/>
    <property type="evidence" value="ECO:0007669"/>
    <property type="project" value="UniProtKB-KW"/>
</dbReference>
<dbReference type="GO" id="GO:0006412">
    <property type="term" value="P:translation"/>
    <property type="evidence" value="ECO:0007669"/>
    <property type="project" value="InterPro"/>
</dbReference>
<dbReference type="AlphaFoldDB" id="T0ZTH1"/>
<evidence type="ECO:0000256" key="1">
    <source>
        <dbReference type="ARBA" id="ARBA00010254"/>
    </source>
</evidence>
<evidence type="ECO:0000256" key="3">
    <source>
        <dbReference type="ARBA" id="ARBA00022884"/>
    </source>
</evidence>
<dbReference type="CDD" id="cd00364">
    <property type="entry name" value="Ribosomal_uS17"/>
    <property type="match status" value="1"/>
</dbReference>
<proteinExistence type="inferred from homology"/>
<dbReference type="EMBL" id="AUZY01011770">
    <property type="protein sequence ID" value="EQD33115.1"/>
    <property type="molecule type" value="Genomic_DNA"/>
</dbReference>
<dbReference type="PANTHER" id="PTHR10744:SF9">
    <property type="entry name" value="40S RIBOSOMAL PROTEIN S11-RELATED"/>
    <property type="match status" value="1"/>
</dbReference>
<dbReference type="PRINTS" id="PR00973">
    <property type="entry name" value="RIBOSOMALS17"/>
</dbReference>
<evidence type="ECO:0000313" key="6">
    <source>
        <dbReference type="EMBL" id="EQD33115.1"/>
    </source>
</evidence>
<evidence type="ECO:0000256" key="2">
    <source>
        <dbReference type="ARBA" id="ARBA00022730"/>
    </source>
</evidence>
<keyword evidence="3" id="KW-0694">RNA-binding</keyword>
<accession>T0ZTH1</accession>